<dbReference type="EMBL" id="JAUTAS010000001">
    <property type="protein sequence ID" value="MDQ1109210.1"/>
    <property type="molecule type" value="Genomic_DNA"/>
</dbReference>
<dbReference type="InterPro" id="IPR016147">
    <property type="entry name" value="Pili_assmbl_chaperone_N"/>
</dbReference>
<evidence type="ECO:0000259" key="1">
    <source>
        <dbReference type="Pfam" id="PF00345"/>
    </source>
</evidence>
<dbReference type="RefSeq" id="WP_307107209.1">
    <property type="nucleotide sequence ID" value="NZ_JAUTAS010000001.1"/>
</dbReference>
<organism evidence="2 3">
    <name type="scientific">Stenotrophomonas rhizophila</name>
    <dbReference type="NCBI Taxonomy" id="216778"/>
    <lineage>
        <taxon>Bacteria</taxon>
        <taxon>Pseudomonadati</taxon>
        <taxon>Pseudomonadota</taxon>
        <taxon>Gammaproteobacteria</taxon>
        <taxon>Lysobacterales</taxon>
        <taxon>Lysobacteraceae</taxon>
        <taxon>Stenotrophomonas</taxon>
    </lineage>
</organism>
<dbReference type="InterPro" id="IPR050643">
    <property type="entry name" value="Periplasmic_pilus_chap"/>
</dbReference>
<protein>
    <submittedName>
        <fullName evidence="2">Fimbrial chaperone protein</fullName>
    </submittedName>
</protein>
<dbReference type="Pfam" id="PF00345">
    <property type="entry name" value="PapD_N"/>
    <property type="match status" value="1"/>
</dbReference>
<evidence type="ECO:0000313" key="3">
    <source>
        <dbReference type="Proteomes" id="UP001226084"/>
    </source>
</evidence>
<dbReference type="AlphaFoldDB" id="A0AAP5AKE4"/>
<comment type="caution">
    <text evidence="2">The sequence shown here is derived from an EMBL/GenBank/DDBJ whole genome shotgun (WGS) entry which is preliminary data.</text>
</comment>
<dbReference type="InterPro" id="IPR008962">
    <property type="entry name" value="PapD-like_sf"/>
</dbReference>
<accession>A0AAP5AKE4</accession>
<reference evidence="2" key="1">
    <citation type="submission" date="2023-07" db="EMBL/GenBank/DDBJ databases">
        <title>Functional and genomic diversity of the sorghum phyllosphere microbiome.</title>
        <authorList>
            <person name="Shade A."/>
        </authorList>
    </citation>
    <scope>NUCLEOTIDE SEQUENCE</scope>
    <source>
        <strain evidence="2">SORGH_AS_0457</strain>
    </source>
</reference>
<evidence type="ECO:0000313" key="2">
    <source>
        <dbReference type="EMBL" id="MDQ1109210.1"/>
    </source>
</evidence>
<dbReference type="GO" id="GO:0071555">
    <property type="term" value="P:cell wall organization"/>
    <property type="evidence" value="ECO:0007669"/>
    <property type="project" value="InterPro"/>
</dbReference>
<name>A0AAP5AKE4_9GAMM</name>
<gene>
    <name evidence="2" type="ORF">QE424_002369</name>
</gene>
<dbReference type="InterPro" id="IPR013783">
    <property type="entry name" value="Ig-like_fold"/>
</dbReference>
<dbReference type="Proteomes" id="UP001226084">
    <property type="component" value="Unassembled WGS sequence"/>
</dbReference>
<dbReference type="PANTHER" id="PTHR30251">
    <property type="entry name" value="PILUS ASSEMBLY CHAPERONE"/>
    <property type="match status" value="1"/>
</dbReference>
<dbReference type="PANTHER" id="PTHR30251:SF4">
    <property type="entry name" value="SLR1668 PROTEIN"/>
    <property type="match status" value="1"/>
</dbReference>
<proteinExistence type="predicted"/>
<dbReference type="Gene3D" id="2.60.40.10">
    <property type="entry name" value="Immunoglobulins"/>
    <property type="match status" value="1"/>
</dbReference>
<dbReference type="GO" id="GO:0030288">
    <property type="term" value="C:outer membrane-bounded periplasmic space"/>
    <property type="evidence" value="ECO:0007669"/>
    <property type="project" value="InterPro"/>
</dbReference>
<dbReference type="SUPFAM" id="SSF49354">
    <property type="entry name" value="PapD-like"/>
    <property type="match status" value="1"/>
</dbReference>
<feature type="domain" description="Pili assembly chaperone N-terminal" evidence="1">
    <location>
        <begin position="35"/>
        <end position="153"/>
    </location>
</feature>
<sequence>MSALERGRVPRSTAAVCACALLVVLGMPGLRAASLQVAPTSLQLSARQNAEALWVSNSGSAPVSVQARVFRWTQRDGRDQLDPTSDLVVSPPMQSLAAGQQQLIRVVRAQPEAPDAQLSYRVIVDEVPTLDPNRQGMQFVLRYSLPVFIQPDGSAAGKPELQSSVRVQPDGKVVLEVHNRGDGYAQLADLAVGPPDRPQVFQPGLIGYVLSGQTMRWPLDIPATRLAGATLSAKINGGAQATPLSPTPPAR</sequence>